<name>A0A371HSP9_MUCPR</name>
<sequence>MSSLIRPIIYINQVRNPYHLEAIVVVPKNLIRKLLVKEAHESGLMGHFGEHKTYETFHKHFY</sequence>
<comment type="caution">
    <text evidence="2">The sequence shown here is derived from an EMBL/GenBank/DDBJ whole genome shotgun (WGS) entry which is preliminary data.</text>
</comment>
<dbReference type="EMBL" id="QJKJ01001812">
    <property type="protein sequence ID" value="RDY05803.1"/>
    <property type="molecule type" value="Genomic_DNA"/>
</dbReference>
<accession>A0A371HSP9</accession>
<dbReference type="AlphaFoldDB" id="A0A371HSP9"/>
<evidence type="ECO:0000259" key="1">
    <source>
        <dbReference type="Pfam" id="PF17921"/>
    </source>
</evidence>
<evidence type="ECO:0000313" key="3">
    <source>
        <dbReference type="Proteomes" id="UP000257109"/>
    </source>
</evidence>
<dbReference type="Gene3D" id="1.10.340.70">
    <property type="match status" value="1"/>
</dbReference>
<feature type="non-terminal residue" evidence="2">
    <location>
        <position position="1"/>
    </location>
</feature>
<dbReference type="InterPro" id="IPR041588">
    <property type="entry name" value="Integrase_H2C2"/>
</dbReference>
<evidence type="ECO:0000313" key="2">
    <source>
        <dbReference type="EMBL" id="RDY05803.1"/>
    </source>
</evidence>
<reference evidence="2" key="1">
    <citation type="submission" date="2018-05" db="EMBL/GenBank/DDBJ databases">
        <title>Draft genome of Mucuna pruriens seed.</title>
        <authorList>
            <person name="Nnadi N.E."/>
            <person name="Vos R."/>
            <person name="Hasami M.H."/>
            <person name="Devisetty U.K."/>
            <person name="Aguiy J.C."/>
        </authorList>
    </citation>
    <scope>NUCLEOTIDE SEQUENCE [LARGE SCALE GENOMIC DNA]</scope>
    <source>
        <strain evidence="2">JCA_2017</strain>
    </source>
</reference>
<proteinExistence type="predicted"/>
<gene>
    <name evidence="2" type="ORF">CR513_10327</name>
</gene>
<keyword evidence="3" id="KW-1185">Reference proteome</keyword>
<dbReference type="Pfam" id="PF17921">
    <property type="entry name" value="Integrase_H2C2"/>
    <property type="match status" value="1"/>
</dbReference>
<protein>
    <recommendedName>
        <fullName evidence="1">Integrase zinc-binding domain-containing protein</fullName>
    </recommendedName>
</protein>
<dbReference type="Proteomes" id="UP000257109">
    <property type="component" value="Unassembled WGS sequence"/>
</dbReference>
<dbReference type="OrthoDB" id="1933708at2759"/>
<organism evidence="2 3">
    <name type="scientific">Mucuna pruriens</name>
    <name type="common">Velvet bean</name>
    <name type="synonym">Dolichos pruriens</name>
    <dbReference type="NCBI Taxonomy" id="157652"/>
    <lineage>
        <taxon>Eukaryota</taxon>
        <taxon>Viridiplantae</taxon>
        <taxon>Streptophyta</taxon>
        <taxon>Embryophyta</taxon>
        <taxon>Tracheophyta</taxon>
        <taxon>Spermatophyta</taxon>
        <taxon>Magnoliopsida</taxon>
        <taxon>eudicotyledons</taxon>
        <taxon>Gunneridae</taxon>
        <taxon>Pentapetalae</taxon>
        <taxon>rosids</taxon>
        <taxon>fabids</taxon>
        <taxon>Fabales</taxon>
        <taxon>Fabaceae</taxon>
        <taxon>Papilionoideae</taxon>
        <taxon>50 kb inversion clade</taxon>
        <taxon>NPAAA clade</taxon>
        <taxon>indigoferoid/millettioid clade</taxon>
        <taxon>Phaseoleae</taxon>
        <taxon>Mucuna</taxon>
    </lineage>
</organism>
<feature type="domain" description="Integrase zinc-binding" evidence="1">
    <location>
        <begin position="31"/>
        <end position="62"/>
    </location>
</feature>